<dbReference type="SMART" id="SM00606">
    <property type="entry name" value="CBD_IV"/>
    <property type="match status" value="1"/>
</dbReference>
<dbReference type="InterPro" id="IPR005084">
    <property type="entry name" value="CBM6"/>
</dbReference>
<feature type="signal peptide" evidence="4">
    <location>
        <begin position="1"/>
        <end position="19"/>
    </location>
</feature>
<feature type="region of interest" description="Disordered" evidence="3">
    <location>
        <begin position="731"/>
        <end position="761"/>
    </location>
</feature>
<evidence type="ECO:0000256" key="4">
    <source>
        <dbReference type="SAM" id="SignalP"/>
    </source>
</evidence>
<name>A0ABX1S2L8_9FLAO</name>
<dbReference type="SUPFAM" id="SSF49785">
    <property type="entry name" value="Galactose-binding domain-like"/>
    <property type="match status" value="1"/>
</dbReference>
<dbReference type="Pfam" id="PF02368">
    <property type="entry name" value="Big_2"/>
    <property type="match status" value="3"/>
</dbReference>
<dbReference type="EMBL" id="JABBHF010000013">
    <property type="protein sequence ID" value="NMH89495.1"/>
    <property type="molecule type" value="Genomic_DNA"/>
</dbReference>
<dbReference type="InterPro" id="IPR008979">
    <property type="entry name" value="Galactose-bd-like_sf"/>
</dbReference>
<dbReference type="SMART" id="SM00635">
    <property type="entry name" value="BID_2"/>
    <property type="match status" value="3"/>
</dbReference>
<dbReference type="SUPFAM" id="SSF49899">
    <property type="entry name" value="Concanavalin A-like lectins/glucanases"/>
    <property type="match status" value="1"/>
</dbReference>
<protein>
    <submittedName>
        <fullName evidence="7">Carbohydrate-binding protein</fullName>
    </submittedName>
</protein>
<dbReference type="InterPro" id="IPR008964">
    <property type="entry name" value="Invasin/intimin_cell_adhesion"/>
</dbReference>
<dbReference type="NCBIfam" id="TIGR04183">
    <property type="entry name" value="Por_Secre_tail"/>
    <property type="match status" value="1"/>
</dbReference>
<dbReference type="Gene3D" id="2.60.120.200">
    <property type="match status" value="1"/>
</dbReference>
<dbReference type="InterPro" id="IPR000757">
    <property type="entry name" value="Beta-glucanase-like"/>
</dbReference>
<evidence type="ECO:0000256" key="1">
    <source>
        <dbReference type="ARBA" id="ARBA00006865"/>
    </source>
</evidence>
<dbReference type="Gene3D" id="2.60.40.1080">
    <property type="match status" value="3"/>
</dbReference>
<dbReference type="CDD" id="cd04079">
    <property type="entry name" value="CBM6_agarase-like"/>
    <property type="match status" value="1"/>
</dbReference>
<feature type="domain" description="GH16" evidence="6">
    <location>
        <begin position="20"/>
        <end position="317"/>
    </location>
</feature>
<feature type="compositionally biased region" description="Polar residues" evidence="3">
    <location>
        <begin position="731"/>
        <end position="744"/>
    </location>
</feature>
<feature type="chain" id="PRO_5045893156" evidence="4">
    <location>
        <begin position="20"/>
        <end position="838"/>
    </location>
</feature>
<proteinExistence type="inferred from homology"/>
<evidence type="ECO:0000313" key="7">
    <source>
        <dbReference type="EMBL" id="NMH89495.1"/>
    </source>
</evidence>
<evidence type="ECO:0000259" key="5">
    <source>
        <dbReference type="PROSITE" id="PS51175"/>
    </source>
</evidence>
<dbReference type="Pfam" id="PF18962">
    <property type="entry name" value="Por_Secre_tail"/>
    <property type="match status" value="1"/>
</dbReference>
<dbReference type="InterPro" id="IPR003343">
    <property type="entry name" value="Big_2"/>
</dbReference>
<comment type="similarity">
    <text evidence="1">Belongs to the glycosyl hydrolase 16 family.</text>
</comment>
<dbReference type="RefSeq" id="WP_169676532.1">
    <property type="nucleotide sequence ID" value="NZ_JABBHF010000013.1"/>
</dbReference>
<keyword evidence="8" id="KW-1185">Reference proteome</keyword>
<dbReference type="InterPro" id="IPR026444">
    <property type="entry name" value="Secre_tail"/>
</dbReference>
<evidence type="ECO:0000259" key="6">
    <source>
        <dbReference type="PROSITE" id="PS51762"/>
    </source>
</evidence>
<organism evidence="7 8">
    <name type="scientific">Flavivirga algicola</name>
    <dbReference type="NCBI Taxonomy" id="2729136"/>
    <lineage>
        <taxon>Bacteria</taxon>
        <taxon>Pseudomonadati</taxon>
        <taxon>Bacteroidota</taxon>
        <taxon>Flavobacteriia</taxon>
        <taxon>Flavobacteriales</taxon>
        <taxon>Flavobacteriaceae</taxon>
        <taxon>Flavivirga</taxon>
    </lineage>
</organism>
<comment type="caution">
    <text evidence="7">The sequence shown here is derived from an EMBL/GenBank/DDBJ whole genome shotgun (WGS) entry which is preliminary data.</text>
</comment>
<dbReference type="PROSITE" id="PS51175">
    <property type="entry name" value="CBM6"/>
    <property type="match status" value="1"/>
</dbReference>
<dbReference type="SUPFAM" id="SSF49373">
    <property type="entry name" value="Invasin/intimin cell-adhesion fragments"/>
    <property type="match status" value="3"/>
</dbReference>
<dbReference type="Proteomes" id="UP000746690">
    <property type="component" value="Unassembled WGS sequence"/>
</dbReference>
<dbReference type="Gene3D" id="2.60.120.260">
    <property type="entry name" value="Galactose-binding domain-like"/>
    <property type="match status" value="1"/>
</dbReference>
<keyword evidence="2 4" id="KW-0732">Signal</keyword>
<accession>A0ABX1S2L8</accession>
<dbReference type="InterPro" id="IPR013320">
    <property type="entry name" value="ConA-like_dom_sf"/>
</dbReference>
<gene>
    <name evidence="7" type="ORF">HHX25_18460</name>
</gene>
<feature type="domain" description="CBM6" evidence="5">
    <location>
        <begin position="597"/>
        <end position="726"/>
    </location>
</feature>
<evidence type="ECO:0000256" key="3">
    <source>
        <dbReference type="SAM" id="MobiDB-lite"/>
    </source>
</evidence>
<dbReference type="InterPro" id="IPR006584">
    <property type="entry name" value="Cellulose-bd_IV"/>
</dbReference>
<dbReference type="Pfam" id="PF03422">
    <property type="entry name" value="CBM_6"/>
    <property type="match status" value="1"/>
</dbReference>
<reference evidence="7 8" key="1">
    <citation type="submission" date="2020-04" db="EMBL/GenBank/DDBJ databases">
        <title>A Flavivirga sp. nov.</title>
        <authorList>
            <person name="Sun X."/>
        </authorList>
    </citation>
    <scope>NUCLEOTIDE SEQUENCE [LARGE SCALE GENOMIC DNA]</scope>
    <source>
        <strain evidence="7 8">Y03</strain>
    </source>
</reference>
<evidence type="ECO:0000313" key="8">
    <source>
        <dbReference type="Proteomes" id="UP000746690"/>
    </source>
</evidence>
<dbReference type="PROSITE" id="PS51762">
    <property type="entry name" value="GH16_2"/>
    <property type="match status" value="1"/>
</dbReference>
<evidence type="ECO:0000256" key="2">
    <source>
        <dbReference type="ARBA" id="ARBA00022729"/>
    </source>
</evidence>
<sequence length="838" mass="90500">MKIFKILLLIMCMTLSVNAQDWAGMAVPANLPSGMVWELNPVSDSFNYESTGSNRPEAFTSRWNDLYINNFSGPSNTSFHKDHSWTTGGYLNIHAAQDSQYSIIYTGCISSKAQMTYPMYMEARVKQANCMLANNIWMISGDETEELDMLESYPNSQTGREWLDQRIHLSHHVFIRNPFTDYQPRDEEEVFGTWYYEEDKASWRGEWFDIGVYWVNPHHVEYYINGIKVRTIKKNTHSFLDPEGNLSEHTTDFDAIDKYGYTGGTGLSKPQHIIINMEQQSWLSNLNIYPTSDELDDVNGKNLFLIDWIRVYDAVPVGGKVPVTSVSIQPRTVTIRPGETFQLNALISPADATKKIVTWSSANTDFVTVNGQGLVKGIKAENIVVTVETFDGGFTDNIIVSVAGDPIDGEPDTIDVTGVSVLPASATLEVGETAQLTGSVIPFNATVQAVTWSSSDINVATVNTTGLVTAVGEGTAIITGTTLSGGKTDTSTITVTDGGSNPSPVSVTGVSVSPTAGTLNVGQTLNLNETVLPSNATNKAVTWSSNNIGVATVNADGLVTAVALGSATITVTTQDGSFPASAFITVNNNIPPPDDEIVIEAESFNNTSGTFNDAGFGGPGLGANATANTINFVNSGDWVEYTINVGTAGNYNIEYNISTPSNNAQIQLSIGETVASTTNVPNNGAWDTYGALNGGSVALPSGSVTIRLTASGSNTWQWNLDKITLTRVGGSSNMSASRAVGSQSKKSRESRTNSDPIEGSIPKMVLYPNPAKDQVNVLFKNEVINADLKILDMQGKLVFSKIFSGHISKVSTRDFNRGIYIIKLKIANRTLIDKLVLK</sequence>